<keyword evidence="2" id="KW-1185">Reference proteome</keyword>
<dbReference type="AlphaFoldDB" id="A0A9Y2MVY4"/>
<sequence>MDYKSGYLDFCHCKQAANADTGHGIRLRGPTPRRPDEDLDGIVVSKFDYRPAIPRTRSANSAPDELASH</sequence>
<reference evidence="1 2" key="1">
    <citation type="submission" date="2023-06" db="EMBL/GenBank/DDBJ databases">
        <authorList>
            <person name="Oyuntsetseg B."/>
            <person name="Kim S.B."/>
        </authorList>
    </citation>
    <scope>NUCLEOTIDE SEQUENCE [LARGE SCALE GENOMIC DNA]</scope>
    <source>
        <strain evidence="1 2">2-15</strain>
    </source>
</reference>
<proteinExistence type="predicted"/>
<dbReference type="RefSeq" id="WP_285969942.1">
    <property type="nucleotide sequence ID" value="NZ_CP127294.1"/>
</dbReference>
<protein>
    <submittedName>
        <fullName evidence="1">Uncharacterized protein</fullName>
    </submittedName>
</protein>
<gene>
    <name evidence="1" type="ORF">QRX50_00080</name>
</gene>
<dbReference type="Proteomes" id="UP001236014">
    <property type="component" value="Chromosome"/>
</dbReference>
<evidence type="ECO:0000313" key="1">
    <source>
        <dbReference type="EMBL" id="WIX79253.1"/>
    </source>
</evidence>
<name>A0A9Y2MVY4_9PSEU</name>
<dbReference type="KEGG" id="acab:QRX50_00080"/>
<evidence type="ECO:0000313" key="2">
    <source>
        <dbReference type="Proteomes" id="UP001236014"/>
    </source>
</evidence>
<dbReference type="EMBL" id="CP127294">
    <property type="protein sequence ID" value="WIX79253.1"/>
    <property type="molecule type" value="Genomic_DNA"/>
</dbReference>
<organism evidence="1 2">
    <name type="scientific">Amycolatopsis carbonis</name>
    <dbReference type="NCBI Taxonomy" id="715471"/>
    <lineage>
        <taxon>Bacteria</taxon>
        <taxon>Bacillati</taxon>
        <taxon>Actinomycetota</taxon>
        <taxon>Actinomycetes</taxon>
        <taxon>Pseudonocardiales</taxon>
        <taxon>Pseudonocardiaceae</taxon>
        <taxon>Amycolatopsis</taxon>
    </lineage>
</organism>
<accession>A0A9Y2MVY4</accession>